<reference evidence="3 5" key="1">
    <citation type="submission" date="2018-08" db="EMBL/GenBank/DDBJ databases">
        <title>Genomic investigation of the strawberry pathogen Phytophthora fragariae indicates pathogenicity is determined by transcriptional variation in three key races.</title>
        <authorList>
            <person name="Adams T.M."/>
            <person name="Armitage A.D."/>
            <person name="Sobczyk M.K."/>
            <person name="Bates H.J."/>
            <person name="Dunwell J.M."/>
            <person name="Nellist C.F."/>
            <person name="Harrison R.J."/>
        </authorList>
    </citation>
    <scope>NUCLEOTIDE SEQUENCE [LARGE SCALE GENOMIC DNA]</scope>
    <source>
        <strain evidence="2 4">SCRP249</strain>
        <strain evidence="1 6">SCRP324</strain>
        <strain evidence="3 5">SCRP333</strain>
    </source>
</reference>
<dbReference type="EMBL" id="QXFT01001481">
    <property type="protein sequence ID" value="KAE9317512.1"/>
    <property type="molecule type" value="Genomic_DNA"/>
</dbReference>
<dbReference type="EMBL" id="QXFU01001555">
    <property type="protein sequence ID" value="KAE8999988.1"/>
    <property type="molecule type" value="Genomic_DNA"/>
</dbReference>
<dbReference type="EMBL" id="QXFV01001419">
    <property type="protein sequence ID" value="KAE9006332.1"/>
    <property type="molecule type" value="Genomic_DNA"/>
</dbReference>
<protein>
    <submittedName>
        <fullName evidence="3">Uncharacterized protein</fullName>
    </submittedName>
</protein>
<proteinExistence type="predicted"/>
<evidence type="ECO:0000313" key="6">
    <source>
        <dbReference type="Proteomes" id="UP000435112"/>
    </source>
</evidence>
<evidence type="ECO:0000313" key="3">
    <source>
        <dbReference type="EMBL" id="KAE9317512.1"/>
    </source>
</evidence>
<organism evidence="3 5">
    <name type="scientific">Phytophthora rubi</name>
    <dbReference type="NCBI Taxonomy" id="129364"/>
    <lineage>
        <taxon>Eukaryota</taxon>
        <taxon>Sar</taxon>
        <taxon>Stramenopiles</taxon>
        <taxon>Oomycota</taxon>
        <taxon>Peronosporomycetes</taxon>
        <taxon>Peronosporales</taxon>
        <taxon>Peronosporaceae</taxon>
        <taxon>Phytophthora</taxon>
    </lineage>
</organism>
<name>A0A6A4E613_9STRA</name>
<dbReference type="Proteomes" id="UP000429607">
    <property type="component" value="Unassembled WGS sequence"/>
</dbReference>
<accession>A0A6A4E613</accession>
<evidence type="ECO:0000313" key="2">
    <source>
        <dbReference type="EMBL" id="KAE9006332.1"/>
    </source>
</evidence>
<evidence type="ECO:0000313" key="1">
    <source>
        <dbReference type="EMBL" id="KAE8999988.1"/>
    </source>
</evidence>
<comment type="caution">
    <text evidence="3">The sequence shown here is derived from an EMBL/GenBank/DDBJ whole genome shotgun (WGS) entry which is preliminary data.</text>
</comment>
<gene>
    <name evidence="2" type="ORF">PR001_g17233</name>
    <name evidence="1" type="ORF">PR002_g18301</name>
    <name evidence="3" type="ORF">PR003_g18458</name>
</gene>
<evidence type="ECO:0000313" key="5">
    <source>
        <dbReference type="Proteomes" id="UP000434957"/>
    </source>
</evidence>
<evidence type="ECO:0000313" key="4">
    <source>
        <dbReference type="Proteomes" id="UP000429607"/>
    </source>
</evidence>
<dbReference type="Proteomes" id="UP000434957">
    <property type="component" value="Unassembled WGS sequence"/>
</dbReference>
<dbReference type="AlphaFoldDB" id="A0A6A4E613"/>
<sequence length="59" mass="6063">MRCLKLFLAAARRNLSPVTEAAAAAAAATLATLQSCQREVSLSPVARASATVDARGGYN</sequence>
<keyword evidence="5" id="KW-1185">Reference proteome</keyword>
<dbReference type="Proteomes" id="UP000435112">
    <property type="component" value="Unassembled WGS sequence"/>
</dbReference>